<evidence type="ECO:0008006" key="5">
    <source>
        <dbReference type="Google" id="ProtNLM"/>
    </source>
</evidence>
<evidence type="ECO:0000256" key="2">
    <source>
        <dbReference type="SAM" id="Phobius"/>
    </source>
</evidence>
<evidence type="ECO:0000313" key="4">
    <source>
        <dbReference type="Proteomes" id="UP001157109"/>
    </source>
</evidence>
<keyword evidence="4" id="KW-1185">Reference proteome</keyword>
<dbReference type="Proteomes" id="UP001157109">
    <property type="component" value="Unassembled WGS sequence"/>
</dbReference>
<reference evidence="4" key="1">
    <citation type="journal article" date="2019" name="Int. J. Syst. Evol. Microbiol.">
        <title>The Global Catalogue of Microorganisms (GCM) 10K type strain sequencing project: providing services to taxonomists for standard genome sequencing and annotation.</title>
        <authorList>
            <consortium name="The Broad Institute Genomics Platform"/>
            <consortium name="The Broad Institute Genome Sequencing Center for Infectious Disease"/>
            <person name="Wu L."/>
            <person name="Ma J."/>
        </authorList>
    </citation>
    <scope>NUCLEOTIDE SEQUENCE [LARGE SCALE GENOMIC DNA]</scope>
    <source>
        <strain evidence="4">NBRC 105830</strain>
    </source>
</reference>
<evidence type="ECO:0000256" key="1">
    <source>
        <dbReference type="SAM" id="MobiDB-lite"/>
    </source>
</evidence>
<feature type="compositionally biased region" description="Acidic residues" evidence="1">
    <location>
        <begin position="117"/>
        <end position="128"/>
    </location>
</feature>
<feature type="transmembrane region" description="Helical" evidence="2">
    <location>
        <begin position="19"/>
        <end position="36"/>
    </location>
</feature>
<keyword evidence="2" id="KW-1133">Transmembrane helix</keyword>
<gene>
    <name evidence="3" type="ORF">GCM10025862_18370</name>
</gene>
<feature type="transmembrane region" description="Helical" evidence="2">
    <location>
        <begin position="42"/>
        <end position="62"/>
    </location>
</feature>
<feature type="region of interest" description="Disordered" evidence="1">
    <location>
        <begin position="94"/>
        <end position="128"/>
    </location>
</feature>
<dbReference type="InterPro" id="IPR021449">
    <property type="entry name" value="DUF3099"/>
</dbReference>
<keyword evidence="2" id="KW-0472">Membrane</keyword>
<accession>A0ABQ6HN65</accession>
<name>A0ABQ6HN65_9MICO</name>
<dbReference type="Pfam" id="PF11298">
    <property type="entry name" value="DUF3099"/>
    <property type="match status" value="1"/>
</dbReference>
<keyword evidence="2" id="KW-0812">Transmembrane</keyword>
<dbReference type="EMBL" id="BSUJ01000001">
    <property type="protein sequence ID" value="GMA19816.1"/>
    <property type="molecule type" value="Genomic_DNA"/>
</dbReference>
<comment type="caution">
    <text evidence="3">The sequence shown here is derived from an EMBL/GenBank/DDBJ whole genome shotgun (WGS) entry which is preliminary data.</text>
</comment>
<organism evidence="3 4">
    <name type="scientific">Arsenicicoccus piscis</name>
    <dbReference type="NCBI Taxonomy" id="673954"/>
    <lineage>
        <taxon>Bacteria</taxon>
        <taxon>Bacillati</taxon>
        <taxon>Actinomycetota</taxon>
        <taxon>Actinomycetes</taxon>
        <taxon>Micrococcales</taxon>
        <taxon>Intrasporangiaceae</taxon>
        <taxon>Arsenicicoccus</taxon>
    </lineage>
</organism>
<protein>
    <recommendedName>
        <fullName evidence="5">DUF3099 domain-containing protein</fullName>
    </recommendedName>
</protein>
<proteinExistence type="predicted"/>
<sequence length="128" mass="13752">MTTAPTSLGDDIDARTRRYLISMSIRTLCFLLMIVVPGWWKWVFLVGAVLLPYVAVVLANAVNVQSTGTIEQVDEQQPMLGPGDTPAIESWVVVADDETAAPHADSPADRPGNASGDEPDAADDQDRS</sequence>
<evidence type="ECO:0000313" key="3">
    <source>
        <dbReference type="EMBL" id="GMA19816.1"/>
    </source>
</evidence>